<dbReference type="GO" id="GO:0044718">
    <property type="term" value="P:siderophore transmembrane transport"/>
    <property type="evidence" value="ECO:0007669"/>
    <property type="project" value="TreeGrafter"/>
</dbReference>
<evidence type="ECO:0000313" key="13">
    <source>
        <dbReference type="EMBL" id="SNB82000.1"/>
    </source>
</evidence>
<dbReference type="PANTHER" id="PTHR30069:SF29">
    <property type="entry name" value="HEMOGLOBIN AND HEMOGLOBIN-HAPTOGLOBIN-BINDING PROTEIN 1-RELATED"/>
    <property type="match status" value="1"/>
</dbReference>
<dbReference type="InterPro" id="IPR039426">
    <property type="entry name" value="TonB-dep_rcpt-like"/>
</dbReference>
<organism evidence="13 14">
    <name type="scientific">Rhodoblastus acidophilus</name>
    <name type="common">Rhodopseudomonas acidophila</name>
    <dbReference type="NCBI Taxonomy" id="1074"/>
    <lineage>
        <taxon>Bacteria</taxon>
        <taxon>Pseudomonadati</taxon>
        <taxon>Pseudomonadota</taxon>
        <taxon>Alphaproteobacteria</taxon>
        <taxon>Hyphomicrobiales</taxon>
        <taxon>Rhodoblastaceae</taxon>
        <taxon>Rhodoblastus</taxon>
    </lineage>
</organism>
<sequence>MRSNLFSLLGGAFLSIGAGATRADPVALPDIDVAASRAPAAQSDAGAPADHGAAAAASDPAATQARILPRGGANAFDIGADAIARAPQGANSAVEKILLQAPGVSLDSVASGQLHVRNEHGNVQYRVNGVMLPEGVAGFGSMLETGFIGNIALLTGALPAQYGLRTAGVVDIASKRGAFADGGAVSLYGGSHGDFTRSVEYGGTLGQTEYFFAGRWLQSDLGLENPTPGVTALHDRADQGKFFGYVSSRLEDGGRLSLITGTSASAYQIPANPNQDAFAGASAFLPANAPANSAQLKEKQYESNLFNVLSWQKSFGGADVQLAYFSRYSRLAFAPDTLGDLLYNGLASRVERTSFLNGVQADSAWKVGDRHVVRAGVFGSGEDTRVSNALTAFPTDDSGAIAGFPVALSLDGGRKFGWQWGGYVQDQWKISERLTLDAGLRFDQIYQYVNANQVSPRLNLTYEPFEGTRFHAGFARYFTPPSQALAAPSNLALFAGTTAAPAVALSGAVLPERSSVFDIGWDQKILDGLTMGVDAYYKEAHDLLDDGQFGQALVLTAFNYDRAVNEGLEFKVAYEAGDFHAYANLAWARQVASKVVSNQYLFDPDELAYIASHDIPTDHAQTLTGSAGASYLWRGTRLSADLIYGSGMRSGFANLAHVPAYAQVNFGLSHEFAWGGDLKPTTLRFDIVNAFDSVYVIRDGSGIGVFAPQYGPRRGFFIGVSQKL</sequence>
<keyword evidence="5 11" id="KW-0732">Signal</keyword>
<evidence type="ECO:0000256" key="10">
    <source>
        <dbReference type="PROSITE-ProRule" id="PRU01360"/>
    </source>
</evidence>
<evidence type="ECO:0000256" key="9">
    <source>
        <dbReference type="ARBA" id="ARBA00023237"/>
    </source>
</evidence>
<dbReference type="InterPro" id="IPR000531">
    <property type="entry name" value="Beta-barrel_TonB"/>
</dbReference>
<evidence type="ECO:0000313" key="14">
    <source>
        <dbReference type="Proteomes" id="UP000198418"/>
    </source>
</evidence>
<reference evidence="14" key="1">
    <citation type="submission" date="2017-06" db="EMBL/GenBank/DDBJ databases">
        <authorList>
            <person name="Varghese N."/>
            <person name="Submissions S."/>
        </authorList>
    </citation>
    <scope>NUCLEOTIDE SEQUENCE [LARGE SCALE GENOMIC DNA]</scope>
    <source>
        <strain evidence="14">DSM 137</strain>
    </source>
</reference>
<dbReference type="OrthoDB" id="9764669at2"/>
<evidence type="ECO:0000256" key="8">
    <source>
        <dbReference type="ARBA" id="ARBA00023170"/>
    </source>
</evidence>
<evidence type="ECO:0000256" key="11">
    <source>
        <dbReference type="SAM" id="SignalP"/>
    </source>
</evidence>
<evidence type="ECO:0000256" key="1">
    <source>
        <dbReference type="ARBA" id="ARBA00004571"/>
    </source>
</evidence>
<dbReference type="PROSITE" id="PS52016">
    <property type="entry name" value="TONB_DEPENDENT_REC_3"/>
    <property type="match status" value="1"/>
</dbReference>
<comment type="similarity">
    <text evidence="10">Belongs to the TonB-dependent receptor family.</text>
</comment>
<feature type="chain" id="PRO_5012713465" evidence="11">
    <location>
        <begin position="24"/>
        <end position="724"/>
    </location>
</feature>
<evidence type="ECO:0000256" key="5">
    <source>
        <dbReference type="ARBA" id="ARBA00022729"/>
    </source>
</evidence>
<gene>
    <name evidence="13" type="ORF">SAMN06265338_11737</name>
</gene>
<keyword evidence="4 10" id="KW-0812">Transmembrane</keyword>
<name>A0A212S9S2_RHOAC</name>
<dbReference type="RefSeq" id="WP_088522284.1">
    <property type="nucleotide sequence ID" value="NZ_FYDG01000017.1"/>
</dbReference>
<evidence type="ECO:0000256" key="3">
    <source>
        <dbReference type="ARBA" id="ARBA00022452"/>
    </source>
</evidence>
<keyword evidence="6" id="KW-0798">TonB box</keyword>
<dbReference type="InterPro" id="IPR036942">
    <property type="entry name" value="Beta-barrel_TonB_sf"/>
</dbReference>
<dbReference type="EMBL" id="FYDG01000017">
    <property type="protein sequence ID" value="SNB82000.1"/>
    <property type="molecule type" value="Genomic_DNA"/>
</dbReference>
<keyword evidence="8 13" id="KW-0675">Receptor</keyword>
<evidence type="ECO:0000259" key="12">
    <source>
        <dbReference type="Pfam" id="PF00593"/>
    </source>
</evidence>
<evidence type="ECO:0000256" key="2">
    <source>
        <dbReference type="ARBA" id="ARBA00022448"/>
    </source>
</evidence>
<feature type="domain" description="TonB-dependent receptor-like beta-barrel" evidence="12">
    <location>
        <begin position="263"/>
        <end position="689"/>
    </location>
</feature>
<proteinExistence type="inferred from homology"/>
<keyword evidence="14" id="KW-1185">Reference proteome</keyword>
<dbReference type="GO" id="GO:0015344">
    <property type="term" value="F:siderophore uptake transmembrane transporter activity"/>
    <property type="evidence" value="ECO:0007669"/>
    <property type="project" value="TreeGrafter"/>
</dbReference>
<dbReference type="Proteomes" id="UP000198418">
    <property type="component" value="Unassembled WGS sequence"/>
</dbReference>
<comment type="subcellular location">
    <subcellularLocation>
        <location evidence="1 10">Cell outer membrane</location>
        <topology evidence="1 10">Multi-pass membrane protein</topology>
    </subcellularLocation>
</comment>
<dbReference type="GO" id="GO:0009279">
    <property type="term" value="C:cell outer membrane"/>
    <property type="evidence" value="ECO:0007669"/>
    <property type="project" value="UniProtKB-SubCell"/>
</dbReference>
<evidence type="ECO:0000256" key="6">
    <source>
        <dbReference type="ARBA" id="ARBA00023077"/>
    </source>
</evidence>
<dbReference type="Gene3D" id="2.40.170.20">
    <property type="entry name" value="TonB-dependent receptor, beta-barrel domain"/>
    <property type="match status" value="1"/>
</dbReference>
<dbReference type="SUPFAM" id="SSF56935">
    <property type="entry name" value="Porins"/>
    <property type="match status" value="1"/>
</dbReference>
<feature type="signal peptide" evidence="11">
    <location>
        <begin position="1"/>
        <end position="23"/>
    </location>
</feature>
<evidence type="ECO:0000256" key="7">
    <source>
        <dbReference type="ARBA" id="ARBA00023136"/>
    </source>
</evidence>
<keyword evidence="7 10" id="KW-0472">Membrane</keyword>
<evidence type="ECO:0000256" key="4">
    <source>
        <dbReference type="ARBA" id="ARBA00022692"/>
    </source>
</evidence>
<protein>
    <submittedName>
        <fullName evidence="13">Outer membrane receptor proteins, mostly Fe transport</fullName>
    </submittedName>
</protein>
<dbReference type="AlphaFoldDB" id="A0A212S9S2"/>
<accession>A0A212S9S2</accession>
<keyword evidence="3 10" id="KW-1134">Transmembrane beta strand</keyword>
<keyword evidence="9 10" id="KW-0998">Cell outer membrane</keyword>
<dbReference type="Pfam" id="PF00593">
    <property type="entry name" value="TonB_dep_Rec_b-barrel"/>
    <property type="match status" value="1"/>
</dbReference>
<dbReference type="PANTHER" id="PTHR30069">
    <property type="entry name" value="TONB-DEPENDENT OUTER MEMBRANE RECEPTOR"/>
    <property type="match status" value="1"/>
</dbReference>
<keyword evidence="2 10" id="KW-0813">Transport</keyword>